<feature type="compositionally biased region" description="Polar residues" evidence="1">
    <location>
        <begin position="60"/>
        <end position="74"/>
    </location>
</feature>
<protein>
    <submittedName>
        <fullName evidence="3">CSON005238 protein</fullName>
    </submittedName>
</protein>
<feature type="region of interest" description="Disordered" evidence="1">
    <location>
        <begin position="54"/>
        <end position="86"/>
    </location>
</feature>
<feature type="signal peptide" evidence="2">
    <location>
        <begin position="1"/>
        <end position="31"/>
    </location>
</feature>
<evidence type="ECO:0000313" key="3">
    <source>
        <dbReference type="EMBL" id="SSX32659.1"/>
    </source>
</evidence>
<evidence type="ECO:0000256" key="2">
    <source>
        <dbReference type="SAM" id="SignalP"/>
    </source>
</evidence>
<evidence type="ECO:0000256" key="1">
    <source>
        <dbReference type="SAM" id="MobiDB-lite"/>
    </source>
</evidence>
<organism evidence="3">
    <name type="scientific">Culicoides sonorensis</name>
    <name type="common">Biting midge</name>
    <dbReference type="NCBI Taxonomy" id="179676"/>
    <lineage>
        <taxon>Eukaryota</taxon>
        <taxon>Metazoa</taxon>
        <taxon>Ecdysozoa</taxon>
        <taxon>Arthropoda</taxon>
        <taxon>Hexapoda</taxon>
        <taxon>Insecta</taxon>
        <taxon>Pterygota</taxon>
        <taxon>Neoptera</taxon>
        <taxon>Endopterygota</taxon>
        <taxon>Diptera</taxon>
        <taxon>Nematocera</taxon>
        <taxon>Chironomoidea</taxon>
        <taxon>Ceratopogonidae</taxon>
        <taxon>Ceratopogoninae</taxon>
        <taxon>Culicoides</taxon>
        <taxon>Monoculicoides</taxon>
    </lineage>
</organism>
<dbReference type="EMBL" id="UFQT01002095">
    <property type="protein sequence ID" value="SSX32659.1"/>
    <property type="molecule type" value="Genomic_DNA"/>
</dbReference>
<sequence length="86" mass="9291">MLCKPAIKKANMKFLIVMLFVFCTLLAAVFSLPTNENVANDPWTVVLSRTKREAKACDGNSGNTASNSGQTTTRAPLPQPPIRGLL</sequence>
<dbReference type="VEuPathDB" id="VectorBase:CSON005238"/>
<proteinExistence type="predicted"/>
<feature type="chain" id="PRO_5016372604" evidence="2">
    <location>
        <begin position="32"/>
        <end position="86"/>
    </location>
</feature>
<accession>A0A336MU82</accession>
<name>A0A336MU82_CULSO</name>
<dbReference type="AlphaFoldDB" id="A0A336MU82"/>
<gene>
    <name evidence="3" type="primary">CSON005238</name>
</gene>
<feature type="compositionally biased region" description="Pro residues" evidence="1">
    <location>
        <begin position="77"/>
        <end position="86"/>
    </location>
</feature>
<keyword evidence="2" id="KW-0732">Signal</keyword>
<reference evidence="3" key="1">
    <citation type="submission" date="2018-07" db="EMBL/GenBank/DDBJ databases">
        <authorList>
            <person name="Quirk P.G."/>
            <person name="Krulwich T.A."/>
        </authorList>
    </citation>
    <scope>NUCLEOTIDE SEQUENCE</scope>
</reference>